<feature type="transmembrane region" description="Helical" evidence="7">
    <location>
        <begin position="41"/>
        <end position="62"/>
    </location>
</feature>
<keyword evidence="2" id="KW-1003">Cell membrane</keyword>
<evidence type="ECO:0000256" key="2">
    <source>
        <dbReference type="ARBA" id="ARBA00022475"/>
    </source>
</evidence>
<dbReference type="AlphaFoldDB" id="A0A2H9TAM6"/>
<feature type="transmembrane region" description="Helical" evidence="7">
    <location>
        <begin position="154"/>
        <end position="173"/>
    </location>
</feature>
<dbReference type="InterPro" id="IPR018480">
    <property type="entry name" value="PNAcMuramoyl-5peptid_Trfase_CS"/>
</dbReference>
<keyword evidence="4 7" id="KW-0812">Transmembrane</keyword>
<dbReference type="EMBL" id="NSIT01000024">
    <property type="protein sequence ID" value="PJE80273.1"/>
    <property type="molecule type" value="Genomic_DNA"/>
</dbReference>
<feature type="transmembrane region" description="Helical" evidence="7">
    <location>
        <begin position="126"/>
        <end position="147"/>
    </location>
</feature>
<dbReference type="EC" id="2.7.8.33" evidence="8"/>
<evidence type="ECO:0000313" key="8">
    <source>
        <dbReference type="EMBL" id="PJE80273.1"/>
    </source>
</evidence>
<evidence type="ECO:0000256" key="4">
    <source>
        <dbReference type="ARBA" id="ARBA00022692"/>
    </source>
</evidence>
<protein>
    <submittedName>
        <fullName evidence="8">Undecaprenyl-phosphate alpha-N-acetylglucosaminyl 1-phosphate transferase</fullName>
        <ecNumber evidence="8">2.7.8.33</ecNumber>
    </submittedName>
</protein>
<feature type="transmembrane region" description="Helical" evidence="7">
    <location>
        <begin position="319"/>
        <end position="337"/>
    </location>
</feature>
<dbReference type="GO" id="GO:0071555">
    <property type="term" value="P:cell wall organization"/>
    <property type="evidence" value="ECO:0007669"/>
    <property type="project" value="TreeGrafter"/>
</dbReference>
<dbReference type="GO" id="GO:0044038">
    <property type="term" value="P:cell wall macromolecule biosynthetic process"/>
    <property type="evidence" value="ECO:0007669"/>
    <property type="project" value="TreeGrafter"/>
</dbReference>
<dbReference type="GO" id="GO:0009103">
    <property type="term" value="P:lipopolysaccharide biosynthetic process"/>
    <property type="evidence" value="ECO:0007669"/>
    <property type="project" value="TreeGrafter"/>
</dbReference>
<feature type="transmembrane region" description="Helical" evidence="7">
    <location>
        <begin position="6"/>
        <end position="29"/>
    </location>
</feature>
<proteinExistence type="predicted"/>
<evidence type="ECO:0000256" key="6">
    <source>
        <dbReference type="ARBA" id="ARBA00023136"/>
    </source>
</evidence>
<comment type="subcellular location">
    <subcellularLocation>
        <location evidence="1">Cell membrane</location>
        <topology evidence="1">Multi-pass membrane protein</topology>
    </subcellularLocation>
</comment>
<feature type="transmembrane region" description="Helical" evidence="7">
    <location>
        <begin position="292"/>
        <end position="313"/>
    </location>
</feature>
<evidence type="ECO:0000256" key="1">
    <source>
        <dbReference type="ARBA" id="ARBA00004651"/>
    </source>
</evidence>
<dbReference type="GO" id="GO:0036380">
    <property type="term" value="F:UDP-N-acetylglucosamine-undecaprenyl-phosphate N-acetylglucosaminephosphotransferase activity"/>
    <property type="evidence" value="ECO:0007669"/>
    <property type="project" value="UniProtKB-EC"/>
</dbReference>
<feature type="transmembrane region" description="Helical" evidence="7">
    <location>
        <begin position="238"/>
        <end position="257"/>
    </location>
</feature>
<dbReference type="CDD" id="cd06853">
    <property type="entry name" value="GT_WecA_like"/>
    <property type="match status" value="1"/>
</dbReference>
<feature type="transmembrane region" description="Helical" evidence="7">
    <location>
        <begin position="179"/>
        <end position="200"/>
    </location>
</feature>
<dbReference type="PANTHER" id="PTHR22926">
    <property type="entry name" value="PHOSPHO-N-ACETYLMURAMOYL-PENTAPEPTIDE-TRANSFERASE"/>
    <property type="match status" value="1"/>
</dbReference>
<evidence type="ECO:0000256" key="5">
    <source>
        <dbReference type="ARBA" id="ARBA00022989"/>
    </source>
</evidence>
<dbReference type="GO" id="GO:0005886">
    <property type="term" value="C:plasma membrane"/>
    <property type="evidence" value="ECO:0007669"/>
    <property type="project" value="UniProtKB-SubCell"/>
</dbReference>
<keyword evidence="5 7" id="KW-1133">Transmembrane helix</keyword>
<feature type="transmembrane region" description="Helical" evidence="7">
    <location>
        <begin position="96"/>
        <end position="114"/>
    </location>
</feature>
<feature type="transmembrane region" description="Helical" evidence="7">
    <location>
        <begin position="207"/>
        <end position="226"/>
    </location>
</feature>
<evidence type="ECO:0000256" key="3">
    <source>
        <dbReference type="ARBA" id="ARBA00022679"/>
    </source>
</evidence>
<keyword evidence="3 8" id="KW-0808">Transferase</keyword>
<accession>A0A2H9TAM6</accession>
<comment type="caution">
    <text evidence="8">The sequence shown here is derived from an EMBL/GenBank/DDBJ whole genome shotgun (WGS) entry which is preliminary data.</text>
</comment>
<dbReference type="Pfam" id="PF00953">
    <property type="entry name" value="Glycos_transf_4"/>
    <property type="match status" value="1"/>
</dbReference>
<name>A0A2H9TAM6_9ZZZZ</name>
<dbReference type="PROSITE" id="PS01348">
    <property type="entry name" value="MRAY_2"/>
    <property type="match status" value="1"/>
</dbReference>
<dbReference type="InterPro" id="IPR000715">
    <property type="entry name" value="Glycosyl_transferase_4"/>
</dbReference>
<reference evidence="8" key="1">
    <citation type="journal article" date="2017" name="Appl. Environ. Microbiol.">
        <title>Molecular characterization of an Endozoicomonas-like organism causing infection in king scallop Pecten maximus L.</title>
        <authorList>
            <person name="Cano I."/>
            <person name="van Aerle R."/>
            <person name="Ross S."/>
            <person name="Verner-Jeffreys D.W."/>
            <person name="Paley R.K."/>
            <person name="Rimmer G."/>
            <person name="Ryder D."/>
            <person name="Hooper P."/>
            <person name="Stone D."/>
            <person name="Feist S.W."/>
        </authorList>
    </citation>
    <scope>NUCLEOTIDE SEQUENCE</scope>
</reference>
<dbReference type="PANTHER" id="PTHR22926:SF3">
    <property type="entry name" value="UNDECAPRENYL-PHOSPHATE ALPHA-N-ACETYLGLUCOSAMINYL 1-PHOSPHATE TRANSFERASE"/>
    <property type="match status" value="1"/>
</dbReference>
<sequence length="390" mass="42322">MLLKFLLVFTFSIVVIKLLRPLAVCMDLLDKPDARKHHHGNVPLVGGIVIYLCVVVAGAVFGKTGYEYLSWCLGAGILTLVGALDDRLSLRKRYRILAEISAGLLMVFGAGIVILDLGNLLGLGNIYLPMALGMVFTVVAVIGVINAINMSDGIDGLAASLCLLSICSFLILIGQSGSVIIPIIPVVGALTAFLLCNLQVAPGIRKIFLGDAGSMMLGYTLVWLLVRFSQEETHISQQFAPVTALFVLGLPLMDMVSTVSRRAFEGKNPFIPDRSHFHHLLQDIGLNSRQTLMTVLFFASGINAIGLLCHFFAVQQWIQLMIFLLCFIGYCQFSRVLSRRSSEKSDIIVNPVGASDTAMTDSAQKRYVQLSSKSTDATVIKEPSARQDAA</sequence>
<organism evidence="8">
    <name type="scientific">invertebrate metagenome</name>
    <dbReference type="NCBI Taxonomy" id="1711999"/>
    <lineage>
        <taxon>unclassified sequences</taxon>
        <taxon>metagenomes</taxon>
        <taxon>organismal metagenomes</taxon>
    </lineage>
</organism>
<keyword evidence="6 7" id="KW-0472">Membrane</keyword>
<gene>
    <name evidence="8" type="primary">wecA_2</name>
    <name evidence="8" type="ORF">CI610_00750</name>
</gene>
<evidence type="ECO:0000256" key="7">
    <source>
        <dbReference type="SAM" id="Phobius"/>
    </source>
</evidence>